<proteinExistence type="predicted"/>
<name>A0AA43ZCG6_9HYPH</name>
<evidence type="ECO:0000313" key="1">
    <source>
        <dbReference type="EMBL" id="NHT75279.1"/>
    </source>
</evidence>
<evidence type="ECO:0000313" key="2">
    <source>
        <dbReference type="Proteomes" id="UP001155840"/>
    </source>
</evidence>
<keyword evidence="2" id="KW-1185">Reference proteome</keyword>
<sequence length="220" mass="23890">MLGLLAGLTVAICVGGERIGTTLALGGNTTSTDDNNIVIGTDHLRLPSNHIRFAEQRQTGAAERVDIYATWPEMQGYSDETRNRFNDVTRTDGLLFLQISQSTMSRDMSGRIGPIYRHLFEGNPSVGPAGLTAHRMKAGSGYGAEIFFTGPSGTAGTAGDYGVRCILPERAELATSADCQRDVHAGQDLVVLYRFSSQLLPQWRAIDEAVLRFVEAKLVR</sequence>
<comment type="caution">
    <text evidence="1">The sequence shown here is derived from an EMBL/GenBank/DDBJ whole genome shotgun (WGS) entry which is preliminary data.</text>
</comment>
<protein>
    <submittedName>
        <fullName evidence="1">Uncharacterized protein</fullName>
    </submittedName>
</protein>
<dbReference type="Proteomes" id="UP001155840">
    <property type="component" value="Unassembled WGS sequence"/>
</dbReference>
<gene>
    <name evidence="1" type="ORF">G8E10_05875</name>
</gene>
<accession>A0AA43ZCG6</accession>
<dbReference type="EMBL" id="JAANCM010000002">
    <property type="protein sequence ID" value="NHT75279.1"/>
    <property type="molecule type" value="Genomic_DNA"/>
</dbReference>
<dbReference type="AlphaFoldDB" id="A0AA43ZCG6"/>
<organism evidence="1 2">
    <name type="scientific">Ferranicluibacter rubi</name>
    <dbReference type="NCBI Taxonomy" id="2715133"/>
    <lineage>
        <taxon>Bacteria</taxon>
        <taxon>Pseudomonadati</taxon>
        <taxon>Pseudomonadota</taxon>
        <taxon>Alphaproteobacteria</taxon>
        <taxon>Hyphomicrobiales</taxon>
        <taxon>Rhizobiaceae</taxon>
        <taxon>Ferranicluibacter</taxon>
    </lineage>
</organism>
<reference evidence="1" key="1">
    <citation type="submission" date="2020-03" db="EMBL/GenBank/DDBJ databases">
        <title>Ferranicluibacter endophyticum gen. nov., sp. nov., a new genus isolated from Rubus ulmifolius Schott. stem.</title>
        <authorList>
            <person name="Roca-Couso R."/>
            <person name="Flores-Felix J.D."/>
            <person name="Igual J.M."/>
            <person name="Rivas R."/>
        </authorList>
    </citation>
    <scope>NUCLEOTIDE SEQUENCE</scope>
    <source>
        <strain evidence="1">CRRU44</strain>
    </source>
</reference>